<gene>
    <name evidence="1" type="ORF">BDV28DRAFT_131570</name>
</gene>
<name>A0A5N6Z949_9EURO</name>
<organism evidence="1 2">
    <name type="scientific">Aspergillus coremiiformis</name>
    <dbReference type="NCBI Taxonomy" id="138285"/>
    <lineage>
        <taxon>Eukaryota</taxon>
        <taxon>Fungi</taxon>
        <taxon>Dikarya</taxon>
        <taxon>Ascomycota</taxon>
        <taxon>Pezizomycotina</taxon>
        <taxon>Eurotiomycetes</taxon>
        <taxon>Eurotiomycetidae</taxon>
        <taxon>Eurotiales</taxon>
        <taxon>Aspergillaceae</taxon>
        <taxon>Aspergillus</taxon>
        <taxon>Aspergillus subgen. Circumdati</taxon>
    </lineage>
</organism>
<proteinExistence type="predicted"/>
<reference evidence="2" key="1">
    <citation type="submission" date="2019-04" db="EMBL/GenBank/DDBJ databases">
        <title>Friends and foes A comparative genomics studyof 23 Aspergillus species from section Flavi.</title>
        <authorList>
            <consortium name="DOE Joint Genome Institute"/>
            <person name="Kjaerbolling I."/>
            <person name="Vesth T."/>
            <person name="Frisvad J.C."/>
            <person name="Nybo J.L."/>
            <person name="Theobald S."/>
            <person name="Kildgaard S."/>
            <person name="Isbrandt T."/>
            <person name="Kuo A."/>
            <person name="Sato A."/>
            <person name="Lyhne E.K."/>
            <person name="Kogle M.E."/>
            <person name="Wiebenga A."/>
            <person name="Kun R.S."/>
            <person name="Lubbers R.J."/>
            <person name="Makela M.R."/>
            <person name="Barry K."/>
            <person name="Chovatia M."/>
            <person name="Clum A."/>
            <person name="Daum C."/>
            <person name="Haridas S."/>
            <person name="He G."/>
            <person name="LaButti K."/>
            <person name="Lipzen A."/>
            <person name="Mondo S."/>
            <person name="Riley R."/>
            <person name="Salamov A."/>
            <person name="Simmons B.A."/>
            <person name="Magnuson J.K."/>
            <person name="Henrissat B."/>
            <person name="Mortensen U.H."/>
            <person name="Larsen T.O."/>
            <person name="Devries R.P."/>
            <person name="Grigoriev I.V."/>
            <person name="Machida M."/>
            <person name="Baker S.E."/>
            <person name="Andersen M.R."/>
        </authorList>
    </citation>
    <scope>NUCLEOTIDE SEQUENCE [LARGE SCALE GENOMIC DNA]</scope>
    <source>
        <strain evidence="2">CBS 553.77</strain>
    </source>
</reference>
<evidence type="ECO:0000313" key="1">
    <source>
        <dbReference type="EMBL" id="KAE8354192.1"/>
    </source>
</evidence>
<evidence type="ECO:0000313" key="2">
    <source>
        <dbReference type="Proteomes" id="UP000327118"/>
    </source>
</evidence>
<protein>
    <submittedName>
        <fullName evidence="1">Uncharacterized protein</fullName>
    </submittedName>
</protein>
<dbReference type="AlphaFoldDB" id="A0A5N6Z949"/>
<accession>A0A5N6Z949</accession>
<dbReference type="Proteomes" id="UP000327118">
    <property type="component" value="Unassembled WGS sequence"/>
</dbReference>
<keyword evidence="2" id="KW-1185">Reference proteome</keyword>
<sequence length="72" mass="8241">MHLSISILSSQCCVPEAVTQRTVQTPRNGSRWPLLRPFDSLQSRRTLGPDVYLNLLLNLHRLGHCLPLYDEI</sequence>
<dbReference type="EMBL" id="ML739078">
    <property type="protein sequence ID" value="KAE8354192.1"/>
    <property type="molecule type" value="Genomic_DNA"/>
</dbReference>